<gene>
    <name evidence="3" type="ORF">ACFSTE_06545</name>
</gene>
<feature type="domain" description="SnoaL-like" evidence="2">
    <location>
        <begin position="33"/>
        <end position="148"/>
    </location>
</feature>
<dbReference type="EMBL" id="JBHULX010000004">
    <property type="protein sequence ID" value="MFD2590486.1"/>
    <property type="molecule type" value="Genomic_DNA"/>
</dbReference>
<dbReference type="Gene3D" id="3.10.450.50">
    <property type="match status" value="1"/>
</dbReference>
<name>A0ABW5N5Q3_9FLAO</name>
<reference evidence="4" key="1">
    <citation type="journal article" date="2019" name="Int. J. Syst. Evol. Microbiol.">
        <title>The Global Catalogue of Microorganisms (GCM) 10K type strain sequencing project: providing services to taxonomists for standard genome sequencing and annotation.</title>
        <authorList>
            <consortium name="The Broad Institute Genomics Platform"/>
            <consortium name="The Broad Institute Genome Sequencing Center for Infectious Disease"/>
            <person name="Wu L."/>
            <person name="Ma J."/>
        </authorList>
    </citation>
    <scope>NUCLEOTIDE SEQUENCE [LARGE SCALE GENOMIC DNA]</scope>
    <source>
        <strain evidence="4">KCTC 42423</strain>
    </source>
</reference>
<evidence type="ECO:0000256" key="1">
    <source>
        <dbReference type="SAM" id="SignalP"/>
    </source>
</evidence>
<sequence length="173" mass="19569">MKLTTIITCLLFSLTLIGQTATRNDNSTETKKIQELLDNWHQAAANANFDTYFGYMTEDAIFIGTDATEHWDMNAFKAFSKPYFDKGKAWSFTAIERNVFRQESSIGTFAWFDELLNTQMGICRGSGVVEKTKTGWKVKHYVLSIAIPNENVSDVTSLKKDFDAALITKLINN</sequence>
<dbReference type="SUPFAM" id="SSF54427">
    <property type="entry name" value="NTF2-like"/>
    <property type="match status" value="1"/>
</dbReference>
<keyword evidence="1" id="KW-0732">Signal</keyword>
<evidence type="ECO:0000313" key="4">
    <source>
        <dbReference type="Proteomes" id="UP001597459"/>
    </source>
</evidence>
<organism evidence="3 4">
    <name type="scientific">Aquimarina hainanensis</name>
    <dbReference type="NCBI Taxonomy" id="1578017"/>
    <lineage>
        <taxon>Bacteria</taxon>
        <taxon>Pseudomonadati</taxon>
        <taxon>Bacteroidota</taxon>
        <taxon>Flavobacteriia</taxon>
        <taxon>Flavobacteriales</taxon>
        <taxon>Flavobacteriaceae</taxon>
        <taxon>Aquimarina</taxon>
    </lineage>
</organism>
<evidence type="ECO:0000259" key="2">
    <source>
        <dbReference type="Pfam" id="PF13474"/>
    </source>
</evidence>
<feature type="chain" id="PRO_5047187833" evidence="1">
    <location>
        <begin position="21"/>
        <end position="173"/>
    </location>
</feature>
<dbReference type="Pfam" id="PF13474">
    <property type="entry name" value="SnoaL_3"/>
    <property type="match status" value="1"/>
</dbReference>
<feature type="signal peptide" evidence="1">
    <location>
        <begin position="1"/>
        <end position="20"/>
    </location>
</feature>
<comment type="caution">
    <text evidence="3">The sequence shown here is derived from an EMBL/GenBank/DDBJ whole genome shotgun (WGS) entry which is preliminary data.</text>
</comment>
<proteinExistence type="predicted"/>
<dbReference type="Proteomes" id="UP001597459">
    <property type="component" value="Unassembled WGS sequence"/>
</dbReference>
<accession>A0ABW5N5Q3</accession>
<keyword evidence="4" id="KW-1185">Reference proteome</keyword>
<dbReference type="InterPro" id="IPR037401">
    <property type="entry name" value="SnoaL-like"/>
</dbReference>
<protein>
    <submittedName>
        <fullName evidence="3">Nuclear transport factor 2 family protein</fullName>
    </submittedName>
</protein>
<dbReference type="RefSeq" id="WP_176028411.1">
    <property type="nucleotide sequence ID" value="NZ_JBHSJV010000001.1"/>
</dbReference>
<dbReference type="InterPro" id="IPR032710">
    <property type="entry name" value="NTF2-like_dom_sf"/>
</dbReference>
<evidence type="ECO:0000313" key="3">
    <source>
        <dbReference type="EMBL" id="MFD2590486.1"/>
    </source>
</evidence>